<evidence type="ECO:0000256" key="8">
    <source>
        <dbReference type="ARBA" id="ARBA00022989"/>
    </source>
</evidence>
<evidence type="ECO:0000256" key="2">
    <source>
        <dbReference type="ARBA" id="ARBA00004115"/>
    </source>
</evidence>
<evidence type="ECO:0000256" key="10">
    <source>
        <dbReference type="RuleBase" id="RU361143"/>
    </source>
</evidence>
<dbReference type="GO" id="GO:0018279">
    <property type="term" value="P:protein N-linked glycosylation via asparagine"/>
    <property type="evidence" value="ECO:0007669"/>
    <property type="project" value="TreeGrafter"/>
</dbReference>
<sequence length="489" mass="55683">MMRQLRSTIGLILSIVTLISAAAAAATSAPNLYNFEPTWENLHYTRSIDLNRGYVKETDLIDIKNIASAPQSDYYYTINDGFNSVGNISYIDVVPIDSAIDIGLEEIVPSQVYKLKLPAPVAPGSNIELEVNFVYANKLEPIPKKIKLDEVQQLLYKTNKFPFSPYFTKDYTLVLTGMTKGQEMQLALDDLPDVVESQNTPDLKPRVDKDTLKYGPLVHDIEPFTLKPMGLMYDHNRPMTKVLNLNRSIWIPASDINRVSIEEYYEITNTGAELSSGFSRLEWLKGKYEATRNHWALSHLEIPLKNRNLDDYYYTDKVGVVSSSKNIANFLILQPRFPLFGNWHYNFTLGWSENLDLFLHKSSSSSSSSAAAAAANEYILKFPLLNTVRDATYDDVYIDFYLPEGAEFDHVDSLLPYESVAVDYELSYLDVSKGHVKVTVHFKNLFDDLHKLDLFLTYRYNRTNLWVKVGKIAGFVFVGLVSYYLLNIL</sequence>
<feature type="transmembrane region" description="Helical" evidence="10">
    <location>
        <begin position="465"/>
        <end position="486"/>
    </location>
</feature>
<dbReference type="EMBL" id="JAIHNG010000013">
    <property type="protein sequence ID" value="KAI5968475.1"/>
    <property type="molecule type" value="Genomic_DNA"/>
</dbReference>
<keyword evidence="5 10" id="KW-0812">Transmembrane</keyword>
<feature type="chain" id="PRO_5041765794" description="Dolichyl-diphosphooligosaccharide--protein glycosyltransferase subunit 1" evidence="10">
    <location>
        <begin position="25"/>
        <end position="489"/>
    </location>
</feature>
<protein>
    <recommendedName>
        <fullName evidence="10">Dolichyl-diphosphooligosaccharide--protein glycosyltransferase subunit 1</fullName>
    </recommendedName>
</protein>
<dbReference type="Pfam" id="PF04597">
    <property type="entry name" value="Ribophorin_I"/>
    <property type="match status" value="1"/>
</dbReference>
<feature type="signal peptide" evidence="10">
    <location>
        <begin position="1"/>
        <end position="24"/>
    </location>
</feature>
<evidence type="ECO:0000313" key="12">
    <source>
        <dbReference type="Proteomes" id="UP001204833"/>
    </source>
</evidence>
<dbReference type="GO" id="GO:0008250">
    <property type="term" value="C:oligosaccharyltransferase complex"/>
    <property type="evidence" value="ECO:0007669"/>
    <property type="project" value="UniProtKB-UniRule"/>
</dbReference>
<dbReference type="Proteomes" id="UP001204833">
    <property type="component" value="Unassembled WGS sequence"/>
</dbReference>
<keyword evidence="6 10" id="KW-0732">Signal</keyword>
<evidence type="ECO:0000256" key="5">
    <source>
        <dbReference type="ARBA" id="ARBA00022692"/>
    </source>
</evidence>
<comment type="pathway">
    <text evidence="3 10">Protein modification; protein glycosylation.</text>
</comment>
<comment type="subunit">
    <text evidence="10">Component of the oligosaccharyltransferase (OST) complex.</text>
</comment>
<dbReference type="PANTHER" id="PTHR21049">
    <property type="entry name" value="RIBOPHORIN I"/>
    <property type="match status" value="1"/>
</dbReference>
<comment type="similarity">
    <text evidence="4 10">Belongs to the OST1 family.</text>
</comment>
<dbReference type="AlphaFoldDB" id="A0AAD5G0Z8"/>
<proteinExistence type="inferred from homology"/>
<evidence type="ECO:0000256" key="4">
    <source>
        <dbReference type="ARBA" id="ARBA00008905"/>
    </source>
</evidence>
<dbReference type="RefSeq" id="XP_051611354.1">
    <property type="nucleotide sequence ID" value="XM_051750921.1"/>
</dbReference>
<reference evidence="11 12" key="1">
    <citation type="journal article" date="2022" name="DNA Res.">
        <title>Genome analysis of five recently described species of the CUG-Ser clade uncovers Candida theae as a new hybrid lineage with pathogenic potential in the Candida parapsilosis species complex.</title>
        <authorList>
            <person name="Mixao V."/>
            <person name="Del Olmo V."/>
            <person name="Hegedusova E."/>
            <person name="Saus E."/>
            <person name="Pryszcz L."/>
            <person name="Cillingova A."/>
            <person name="Nosek J."/>
            <person name="Gabaldon T."/>
        </authorList>
    </citation>
    <scope>NUCLEOTIDE SEQUENCE [LARGE SCALE GENOMIC DNA]</scope>
    <source>
        <strain evidence="11 12">CBS 12239</strain>
    </source>
</reference>
<organism evidence="11 12">
    <name type="scientific">Candida theae</name>
    <dbReference type="NCBI Taxonomy" id="1198502"/>
    <lineage>
        <taxon>Eukaryota</taxon>
        <taxon>Fungi</taxon>
        <taxon>Dikarya</taxon>
        <taxon>Ascomycota</taxon>
        <taxon>Saccharomycotina</taxon>
        <taxon>Pichiomycetes</taxon>
        <taxon>Debaryomycetaceae</taxon>
        <taxon>Candida/Lodderomyces clade</taxon>
        <taxon>Candida</taxon>
    </lineage>
</organism>
<gene>
    <name evidence="11" type="ORF">KGF57_000169</name>
</gene>
<dbReference type="InterPro" id="IPR007676">
    <property type="entry name" value="Ribophorin_I"/>
</dbReference>
<keyword evidence="9 10" id="KW-0472">Membrane</keyword>
<comment type="function">
    <text evidence="1 10">Subunit of the oligosaccharyl transferase (OST) complex that catalyzes the initial transfer of a defined glycan (Glc(3)Man(9)GlcNAc(2) in eukaryotes) from the lipid carrier dolichol-pyrophosphate to an asparagine residue within an Asn-X-Ser/Thr consensus motif in nascent polypeptide chains, the first step in protein N-glycosylation. N-glycosylation occurs cotranslationally and the complex associates with the Sec61 complex at the channel-forming translocon complex that mediates protein translocation across the endoplasmic reticulum (ER). All subunits are required for a maximal enzyme activity.</text>
</comment>
<keyword evidence="8 10" id="KW-1133">Transmembrane helix</keyword>
<comment type="caution">
    <text evidence="11">The sequence shown here is derived from an EMBL/GenBank/DDBJ whole genome shotgun (WGS) entry which is preliminary data.</text>
</comment>
<name>A0AAD5G0Z8_9ASCO</name>
<evidence type="ECO:0000256" key="7">
    <source>
        <dbReference type="ARBA" id="ARBA00022824"/>
    </source>
</evidence>
<evidence type="ECO:0000256" key="1">
    <source>
        <dbReference type="ARBA" id="ARBA00002791"/>
    </source>
</evidence>
<evidence type="ECO:0000256" key="9">
    <source>
        <dbReference type="ARBA" id="ARBA00023136"/>
    </source>
</evidence>
<keyword evidence="12" id="KW-1185">Reference proteome</keyword>
<dbReference type="PANTHER" id="PTHR21049:SF0">
    <property type="entry name" value="DOLICHYL-DIPHOSPHOOLIGOSACCHARIDE--PROTEIN GLYCOSYLTRANSFERASE SUBUNIT 1"/>
    <property type="match status" value="1"/>
</dbReference>
<evidence type="ECO:0000256" key="3">
    <source>
        <dbReference type="ARBA" id="ARBA00004922"/>
    </source>
</evidence>
<accession>A0AAD5G0Z8</accession>
<dbReference type="GeneID" id="76148229"/>
<evidence type="ECO:0000313" key="11">
    <source>
        <dbReference type="EMBL" id="KAI5968475.1"/>
    </source>
</evidence>
<keyword evidence="7 10" id="KW-0256">Endoplasmic reticulum</keyword>
<evidence type="ECO:0000256" key="6">
    <source>
        <dbReference type="ARBA" id="ARBA00022729"/>
    </source>
</evidence>
<comment type="subcellular location">
    <subcellularLocation>
        <location evidence="2 10">Endoplasmic reticulum membrane</location>
        <topology evidence="2 10">Single-pass type I membrane protein</topology>
    </subcellularLocation>
</comment>